<dbReference type="EMBL" id="CP131913">
    <property type="protein sequence ID" value="WLI73452.1"/>
    <property type="molecule type" value="Genomic_DNA"/>
</dbReference>
<keyword evidence="2" id="KW-0732">Signal</keyword>
<reference evidence="4 5" key="1">
    <citation type="submission" date="2023-08" db="EMBL/GenBank/DDBJ databases">
        <title>Transcriptome Analysis of Halomonas alkalicola CICC 11012s to Identify the Genes Involved in Alkaline Tolerances.</title>
        <authorList>
            <person name="Zhai L."/>
        </authorList>
    </citation>
    <scope>NUCLEOTIDE SEQUENCE [LARGE SCALE GENOMIC DNA]</scope>
    <source>
        <strain evidence="4 5">CICC 11012s</strain>
    </source>
</reference>
<dbReference type="Pfam" id="PF09084">
    <property type="entry name" value="NMT1"/>
    <property type="match status" value="1"/>
</dbReference>
<dbReference type="Gene3D" id="3.40.190.10">
    <property type="entry name" value="Periplasmic binding protein-like II"/>
    <property type="match status" value="2"/>
</dbReference>
<dbReference type="PANTHER" id="PTHR31528">
    <property type="entry name" value="4-AMINO-5-HYDROXYMETHYL-2-METHYLPYRIMIDINE PHOSPHATE SYNTHASE THI11-RELATED"/>
    <property type="match status" value="1"/>
</dbReference>
<feature type="region of interest" description="Disordered" evidence="1">
    <location>
        <begin position="57"/>
        <end position="166"/>
    </location>
</feature>
<name>A0ABY9H5N0_9GAMM</name>
<gene>
    <name evidence="4" type="ORF">B6N23_00420</name>
</gene>
<keyword evidence="5" id="KW-1185">Reference proteome</keyword>
<dbReference type="InterPro" id="IPR015168">
    <property type="entry name" value="SsuA/THI5"/>
</dbReference>
<evidence type="ECO:0000256" key="1">
    <source>
        <dbReference type="SAM" id="MobiDB-lite"/>
    </source>
</evidence>
<feature type="signal peptide" evidence="2">
    <location>
        <begin position="1"/>
        <end position="34"/>
    </location>
</feature>
<feature type="domain" description="SsuA/THI5-like" evidence="3">
    <location>
        <begin position="180"/>
        <end position="393"/>
    </location>
</feature>
<evidence type="ECO:0000313" key="4">
    <source>
        <dbReference type="EMBL" id="WLI73452.1"/>
    </source>
</evidence>
<dbReference type="InterPro" id="IPR027939">
    <property type="entry name" value="NMT1/THI5"/>
</dbReference>
<evidence type="ECO:0000313" key="5">
    <source>
        <dbReference type="Proteomes" id="UP001235344"/>
    </source>
</evidence>
<dbReference type="PANTHER" id="PTHR31528:SF3">
    <property type="entry name" value="THIAMINE BIOSYNTHESIS PROTEIN HI_0357-RELATED"/>
    <property type="match status" value="1"/>
</dbReference>
<evidence type="ECO:0000259" key="3">
    <source>
        <dbReference type="Pfam" id="PF09084"/>
    </source>
</evidence>
<sequence>MPDPAQPRRLTAVASALTLLMAALSSLAPMTSVAAEEPPPLVVPDLPRDAPAPAKLATTVLVPEIPAREQALEEPSEAPSEETAEETPKKTTEKAREAGSESAVVRPAPPPPAGDATGHTDGEDAIGAAPAPQDSSDSPEADATSDLVDEGPRVALTPPEPLEPPPLKPLEIMLDWYPGPQHAALFIALHRGMLERRGLQVTLTTPAAPTLPTRLLAAGRIDLALSRQPLLHLQVDRGMPLVRIGTLVELPLAGLLLRDDGDLASPAQLAGRRIGYSVEESRELLLPLLLKPHGIAIEELELVDVNFSAVNEMVDQGLDGVMTPQRLGLPRRLGDEGLSTHLLRLEEHGIPRHEGLILVANRDRVGGQRESLRRLLEALAEATAWSLEHPEAAWALLAEREPAMDTPANRDAWLSMLLRLSARPAALDRGGYARFEAFLHERGLTETLTPVGGLGVDLGAP</sequence>
<dbReference type="RefSeq" id="WP_305501135.1">
    <property type="nucleotide sequence ID" value="NZ_CP131913.1"/>
</dbReference>
<accession>A0ABY9H5N0</accession>
<feature type="compositionally biased region" description="Acidic residues" evidence="1">
    <location>
        <begin position="72"/>
        <end position="85"/>
    </location>
</feature>
<organism evidence="4 5">
    <name type="scientific">Halomonas alkalicola</name>
    <dbReference type="NCBI Taxonomy" id="1930622"/>
    <lineage>
        <taxon>Bacteria</taxon>
        <taxon>Pseudomonadati</taxon>
        <taxon>Pseudomonadota</taxon>
        <taxon>Gammaproteobacteria</taxon>
        <taxon>Oceanospirillales</taxon>
        <taxon>Halomonadaceae</taxon>
        <taxon>Halomonas</taxon>
    </lineage>
</organism>
<evidence type="ECO:0000256" key="2">
    <source>
        <dbReference type="SAM" id="SignalP"/>
    </source>
</evidence>
<dbReference type="SUPFAM" id="SSF53850">
    <property type="entry name" value="Periplasmic binding protein-like II"/>
    <property type="match status" value="1"/>
</dbReference>
<protein>
    <submittedName>
        <fullName evidence="4">ABC transporter substrate-binding protein</fullName>
    </submittedName>
</protein>
<dbReference type="Proteomes" id="UP001235344">
    <property type="component" value="Chromosome"/>
</dbReference>
<feature type="chain" id="PRO_5046801995" evidence="2">
    <location>
        <begin position="35"/>
        <end position="461"/>
    </location>
</feature>
<feature type="compositionally biased region" description="Basic and acidic residues" evidence="1">
    <location>
        <begin position="86"/>
        <end position="99"/>
    </location>
</feature>
<proteinExistence type="predicted"/>